<dbReference type="RefSeq" id="WP_259613111.1">
    <property type="nucleotide sequence ID" value="NZ_CP091139.2"/>
</dbReference>
<name>A0ABY5NMN7_9MICO</name>
<keyword evidence="4" id="KW-1185">Reference proteome</keyword>
<evidence type="ECO:0000256" key="1">
    <source>
        <dbReference type="SAM" id="MobiDB-lite"/>
    </source>
</evidence>
<organism evidence="3 4">
    <name type="scientific">Microbacterium elymi</name>
    <dbReference type="NCBI Taxonomy" id="2909587"/>
    <lineage>
        <taxon>Bacteria</taxon>
        <taxon>Bacillati</taxon>
        <taxon>Actinomycetota</taxon>
        <taxon>Actinomycetes</taxon>
        <taxon>Micrococcales</taxon>
        <taxon>Microbacteriaceae</taxon>
        <taxon>Microbacterium</taxon>
    </lineage>
</organism>
<dbReference type="Gene3D" id="3.10.450.50">
    <property type="match status" value="1"/>
</dbReference>
<sequence length="221" mass="23817">MPVIPTHFGAYDAGTPLMKPVGDAPDPGMSVGELAAHIGRLNDEDAVRNLVHAYGYYLDRRMWGDVVDLFTVDAAIRFDDEVFHGSEGARRAHEARGPEGLGWGEAAEHPLFDVTVEIADDGTARARGIQLGILADVRTGTACWEFATVRARLVAGTGGLWRIAGLDVDVLPGRLPRGMGRRRHPGSTTGPHPGDRAARAVTAADRRRRGRRDGSGCRGHR</sequence>
<protein>
    <submittedName>
        <fullName evidence="3">Nuclear transport factor 2 family protein</fullName>
    </submittedName>
</protein>
<evidence type="ECO:0000313" key="3">
    <source>
        <dbReference type="EMBL" id="UUT36453.1"/>
    </source>
</evidence>
<dbReference type="InterPro" id="IPR037401">
    <property type="entry name" value="SnoaL-like"/>
</dbReference>
<reference evidence="3" key="1">
    <citation type="submission" date="2022-01" db="EMBL/GenBank/DDBJ databases">
        <title>Microbacterium eymi and Microbacterium rhizovicinus sp. nov., isolated from the rhizospheric soil of Elymus tsukushiensis, a plant native to the Dokdo Islands, Republic of Korea.</title>
        <authorList>
            <person name="Hwang Y.J."/>
        </authorList>
    </citation>
    <scope>NUCLEOTIDE SEQUENCE</scope>
    <source>
        <strain evidence="3">KUDC0405</strain>
    </source>
</reference>
<dbReference type="EMBL" id="CP091139">
    <property type="protein sequence ID" value="UUT36453.1"/>
    <property type="molecule type" value="Genomic_DNA"/>
</dbReference>
<dbReference type="Proteomes" id="UP001054811">
    <property type="component" value="Chromosome"/>
</dbReference>
<dbReference type="InterPro" id="IPR032710">
    <property type="entry name" value="NTF2-like_dom_sf"/>
</dbReference>
<feature type="domain" description="SnoaL-like" evidence="2">
    <location>
        <begin position="40"/>
        <end position="165"/>
    </location>
</feature>
<evidence type="ECO:0000259" key="2">
    <source>
        <dbReference type="Pfam" id="PF13577"/>
    </source>
</evidence>
<proteinExistence type="predicted"/>
<dbReference type="SUPFAM" id="SSF54427">
    <property type="entry name" value="NTF2-like"/>
    <property type="match status" value="1"/>
</dbReference>
<evidence type="ECO:0000313" key="4">
    <source>
        <dbReference type="Proteomes" id="UP001054811"/>
    </source>
</evidence>
<dbReference type="Pfam" id="PF13577">
    <property type="entry name" value="SnoaL_4"/>
    <property type="match status" value="1"/>
</dbReference>
<accession>A0ABY5NMN7</accession>
<gene>
    <name evidence="3" type="ORF">L2X98_26440</name>
</gene>
<feature type="region of interest" description="Disordered" evidence="1">
    <location>
        <begin position="174"/>
        <end position="221"/>
    </location>
</feature>